<dbReference type="AlphaFoldDB" id="A0A813K3F2"/>
<dbReference type="InterPro" id="IPR036465">
    <property type="entry name" value="vWFA_dom_sf"/>
</dbReference>
<reference evidence="4" key="1">
    <citation type="submission" date="2021-02" db="EMBL/GenBank/DDBJ databases">
        <authorList>
            <person name="Dougan E. K."/>
            <person name="Rhodes N."/>
            <person name="Thang M."/>
            <person name="Chan C."/>
        </authorList>
    </citation>
    <scope>NUCLEOTIDE SEQUENCE</scope>
</reference>
<feature type="signal peptide" evidence="3">
    <location>
        <begin position="1"/>
        <end position="17"/>
    </location>
</feature>
<proteinExistence type="predicted"/>
<dbReference type="EMBL" id="CAJNNW010027937">
    <property type="protein sequence ID" value="CAE8693866.1"/>
    <property type="molecule type" value="Genomic_DNA"/>
</dbReference>
<feature type="coiled-coil region" evidence="1">
    <location>
        <begin position="565"/>
        <end position="592"/>
    </location>
</feature>
<gene>
    <name evidence="4" type="ORF">PGLA2088_LOCUS28568</name>
</gene>
<feature type="compositionally biased region" description="Basic and acidic residues" evidence="2">
    <location>
        <begin position="33"/>
        <end position="45"/>
    </location>
</feature>
<sequence>MGSPLIFLLAAFTIALAGPLRGARGESPTTELATRRTEARELAEDTSKTQGEVLILVDYTLEDEAKRKECQSFAADLAGNLSSVLERKACVGVITFTENAIYQPTFLDAQNPSSLRSAVYGAAPPEQNVTSPDLHAALVLSERTFRFQDGGTKVVVLVSARESSSPEAQLWLTRSYMNWRPQMMTIGTQAARNKLTSSIQVQDQHRLPSPSGSSLAAAPSLGIPIAVSVFIGFGSGCIGTVCLVSGCIVIALWARKRRRTQVSPNEEEGFSKVLPSAEPQAESAEEMALRAAVADEDLAGLKLALAEALVPSQACTDPELLEGAEALVKVLERRQELEEALRQWLVGQQDPHELRELLEEAKTAKASPALIRQAEEQQLKLRASEIEGWLIRATENEDSDDLKEWLEEADTFDSDAKSFNVQVDKLVVEEARLKLASASKLEEAEDALLQASQAEDVEAIALALARAPAAGVSPDRIQQAGALLAFLRKQLEAEEALRQAVAEQDVDEIGRLLEVARAVGSKGAILEEAHLMLESIRDSEEALRQAMRENNLRSLRKAVDMGKTYRALLAKVKEAEEQKAKLRAEAAAALEEAMILDLSEDLPAWVTELQEALTDALSVDASPEKVAEAQALLDKLRGMLSAEKLLREAMEGRDLDLIAQRLAEAREAGVNEDLLAAMEHNADVVGRLLKAMKDGYADDIAEILASNAQEAGLDGALLREAEEMIKSIRASEEELRRPIREQNMRSLRKVMRGVNMGKQLERMTNEHKELLAQLKTKAEEALRKAMQGSDTNELAECVDDAKSAGVVETLIEKAEQKLGELRLVAAAESALRQALQDHDVLLIAQRYREAVLV</sequence>
<name>A0A813K3F2_POLGL</name>
<dbReference type="Proteomes" id="UP000626109">
    <property type="component" value="Unassembled WGS sequence"/>
</dbReference>
<accession>A0A813K3F2</accession>
<evidence type="ECO:0000256" key="1">
    <source>
        <dbReference type="SAM" id="Coils"/>
    </source>
</evidence>
<protein>
    <recommendedName>
        <fullName evidence="6">VWFA domain-containing protein</fullName>
    </recommendedName>
</protein>
<comment type="caution">
    <text evidence="4">The sequence shown here is derived from an EMBL/GenBank/DDBJ whole genome shotgun (WGS) entry which is preliminary data.</text>
</comment>
<evidence type="ECO:0000313" key="4">
    <source>
        <dbReference type="EMBL" id="CAE8693866.1"/>
    </source>
</evidence>
<feature type="coiled-coil region" evidence="1">
    <location>
        <begin position="477"/>
        <end position="504"/>
    </location>
</feature>
<feature type="chain" id="PRO_5032305724" description="VWFA domain-containing protein" evidence="3">
    <location>
        <begin position="18"/>
        <end position="853"/>
    </location>
</feature>
<keyword evidence="3" id="KW-0732">Signal</keyword>
<evidence type="ECO:0000256" key="3">
    <source>
        <dbReference type="SAM" id="SignalP"/>
    </source>
</evidence>
<evidence type="ECO:0008006" key="6">
    <source>
        <dbReference type="Google" id="ProtNLM"/>
    </source>
</evidence>
<feature type="region of interest" description="Disordered" evidence="2">
    <location>
        <begin position="24"/>
        <end position="45"/>
    </location>
</feature>
<dbReference type="SUPFAM" id="SSF53300">
    <property type="entry name" value="vWA-like"/>
    <property type="match status" value="1"/>
</dbReference>
<evidence type="ECO:0000313" key="5">
    <source>
        <dbReference type="Proteomes" id="UP000626109"/>
    </source>
</evidence>
<keyword evidence="1" id="KW-0175">Coiled coil</keyword>
<organism evidence="4 5">
    <name type="scientific">Polarella glacialis</name>
    <name type="common">Dinoflagellate</name>
    <dbReference type="NCBI Taxonomy" id="89957"/>
    <lineage>
        <taxon>Eukaryota</taxon>
        <taxon>Sar</taxon>
        <taxon>Alveolata</taxon>
        <taxon>Dinophyceae</taxon>
        <taxon>Suessiales</taxon>
        <taxon>Suessiaceae</taxon>
        <taxon>Polarella</taxon>
    </lineage>
</organism>
<evidence type="ECO:0000256" key="2">
    <source>
        <dbReference type="SAM" id="MobiDB-lite"/>
    </source>
</evidence>